<dbReference type="PANTHER" id="PTHR35610">
    <property type="entry name" value="3-ISOPROPYLMALATE DEHYDRATASE-RELATED"/>
    <property type="match status" value="1"/>
</dbReference>
<protein>
    <recommendedName>
        <fullName evidence="2">PAC2 family protein</fullName>
    </recommendedName>
</protein>
<accession>B3TC43</accession>
<dbReference type="Gene3D" id="3.40.50.10900">
    <property type="entry name" value="PAC-like subunit"/>
    <property type="match status" value="1"/>
</dbReference>
<dbReference type="AlphaFoldDB" id="B3TC43"/>
<name>B3TC43_9ZZZZ</name>
<sequence>MIKLTNILCKENLTGKTIVTGFHGIGQVGYLSITQLIKSIKAKRVGFIETLDIPPFIGVKTKSFVTPYEIYRKNDLIIIKFEAIPSGKSGNEILKKIVEWGKSQKIEKIFLFGGLSVTFKEKDEKTTVRYLYNDSYAKKIGIEEPYVQEGVQVVGPLAVLLYYAEINEVPSLAFLSYADPQRIDPRGAINALQNASKKMNVKLDLKELINNAKKIEEAIPQGISGEQPSTIDSENMYA</sequence>
<dbReference type="PANTHER" id="PTHR35610:SF3">
    <property type="entry name" value="PROTEASOME ASSEMBLY CHAPERONE FAMILY PROTEIN"/>
    <property type="match status" value="1"/>
</dbReference>
<proteinExistence type="predicted"/>
<organism evidence="1">
    <name type="scientific">uncultured marine microorganism HF4000_APKG10H11</name>
    <dbReference type="NCBI Taxonomy" id="455559"/>
    <lineage>
        <taxon>unclassified sequences</taxon>
        <taxon>environmental samples</taxon>
    </lineage>
</organism>
<dbReference type="Pfam" id="PF09754">
    <property type="entry name" value="PAC2"/>
    <property type="match status" value="1"/>
</dbReference>
<evidence type="ECO:0000313" key="1">
    <source>
        <dbReference type="EMBL" id="ABZ10152.1"/>
    </source>
</evidence>
<evidence type="ECO:0008006" key="2">
    <source>
        <dbReference type="Google" id="ProtNLM"/>
    </source>
</evidence>
<dbReference type="EMBL" id="EU016667">
    <property type="protein sequence ID" value="ABZ10152.1"/>
    <property type="molecule type" value="Genomic_DNA"/>
</dbReference>
<dbReference type="InterPro" id="IPR038389">
    <property type="entry name" value="PSMG2_sf"/>
</dbReference>
<dbReference type="SUPFAM" id="SSF159659">
    <property type="entry name" value="Cgl1923-like"/>
    <property type="match status" value="1"/>
</dbReference>
<gene>
    <name evidence="1" type="ORF">ALOHA_HF4000APKG10H11ctg1g12</name>
</gene>
<dbReference type="InterPro" id="IPR019151">
    <property type="entry name" value="Proteasome_assmbl_chaperone_2"/>
</dbReference>
<reference evidence="1" key="1">
    <citation type="journal article" date="2008" name="ISME J.">
        <title>Genomic patterns of recombination, clonal divergence and environment in marine microbial populations.</title>
        <authorList>
            <person name="Konstantinidis K.T."/>
            <person name="Delong E.F."/>
        </authorList>
    </citation>
    <scope>NUCLEOTIDE SEQUENCE</scope>
</reference>